<evidence type="ECO:0000313" key="1">
    <source>
        <dbReference type="EMBL" id="MFC4727148.1"/>
    </source>
</evidence>
<dbReference type="RefSeq" id="WP_377003154.1">
    <property type="nucleotide sequence ID" value="NZ_JBHSGG010000003.1"/>
</dbReference>
<proteinExistence type="predicted"/>
<sequence length="606" mass="65553">MAAPTWSPGTLYRPGALVQPRTSTGVVQTALQNPDFEQGNVGWDLGPGFSIFSGTSVEGRPYQGNWGLLFVQPAQDSQVREATNLAKVPVRAGQSISASAMVNLGGPSQQFSFWLQLVYLDANDEPVGQPIQGNRVTRPAADWRRISVTGVAPAGAVWAVLQTATQATNYNPTPRARLDSFTWNYAFAGAPDGLLYKAVQAEAGRSGSTEPAWPPVLGVQVVDNEVIWEAVLTNRVVWEARPVLKTGETEPAWPEVPGAFVLDGTISWRTTARNIEDDNCPNTSVVLIAAAKVFGAYRDVTRFSATANPRDWSAVEDAGFLDTGQQSPVSSETKVLAFYRGNMALWTPSTMQLWQVDPDPSQMSLLDTIEGIGSIWPKATAPVAGDVYFLSTLGVRSVSIAGGSTNLQSGDIGMPVDVLVQAELLALQEGEEPLAFYYPSAGQYWLAFPRVVLVFTQSQIGGVGAWSAYDLPWPVEAHAQREGELYLRSGDVIYQVDENALDDDGVDFDGVIQWPWLDFGPAGMTKMLHAFDLIGTGMAEVQFGFDQTNGGLFTAPYEVPADTVPGCPIPMPLSAPSMSVRIIFRGPQEWELQSVILYLDDLRGNP</sequence>
<name>A0ABV9NJD4_9GAMM</name>
<organism evidence="1 2">
    <name type="scientific">Coralloluteibacterium thermophilum</name>
    <dbReference type="NCBI Taxonomy" id="2707049"/>
    <lineage>
        <taxon>Bacteria</taxon>
        <taxon>Pseudomonadati</taxon>
        <taxon>Pseudomonadota</taxon>
        <taxon>Gammaproteobacteria</taxon>
        <taxon>Lysobacterales</taxon>
        <taxon>Lysobacteraceae</taxon>
        <taxon>Coralloluteibacterium</taxon>
    </lineage>
</organism>
<dbReference type="EMBL" id="JBHSGG010000003">
    <property type="protein sequence ID" value="MFC4727148.1"/>
    <property type="molecule type" value="Genomic_DNA"/>
</dbReference>
<protein>
    <recommendedName>
        <fullName evidence="3">CBM-cenC domain-containing protein</fullName>
    </recommendedName>
</protein>
<dbReference type="Gene3D" id="2.60.120.260">
    <property type="entry name" value="Galactose-binding domain-like"/>
    <property type="match status" value="1"/>
</dbReference>
<gene>
    <name evidence="1" type="ORF">ACFO3Q_03060</name>
</gene>
<evidence type="ECO:0008006" key="3">
    <source>
        <dbReference type="Google" id="ProtNLM"/>
    </source>
</evidence>
<keyword evidence="2" id="KW-1185">Reference proteome</keyword>
<comment type="caution">
    <text evidence="1">The sequence shown here is derived from an EMBL/GenBank/DDBJ whole genome shotgun (WGS) entry which is preliminary data.</text>
</comment>
<reference evidence="2" key="1">
    <citation type="journal article" date="2019" name="Int. J. Syst. Evol. Microbiol.">
        <title>The Global Catalogue of Microorganisms (GCM) 10K type strain sequencing project: providing services to taxonomists for standard genome sequencing and annotation.</title>
        <authorList>
            <consortium name="The Broad Institute Genomics Platform"/>
            <consortium name="The Broad Institute Genome Sequencing Center for Infectious Disease"/>
            <person name="Wu L."/>
            <person name="Ma J."/>
        </authorList>
    </citation>
    <scope>NUCLEOTIDE SEQUENCE [LARGE SCALE GENOMIC DNA]</scope>
    <source>
        <strain evidence="2">CGMCC 1.13574</strain>
    </source>
</reference>
<accession>A0ABV9NJD4</accession>
<dbReference type="Proteomes" id="UP001595892">
    <property type="component" value="Unassembled WGS sequence"/>
</dbReference>
<evidence type="ECO:0000313" key="2">
    <source>
        <dbReference type="Proteomes" id="UP001595892"/>
    </source>
</evidence>